<dbReference type="PANTHER" id="PTHR34135">
    <property type="entry name" value="LYSOZYME"/>
    <property type="match status" value="1"/>
</dbReference>
<dbReference type="Gene3D" id="3.20.20.80">
    <property type="entry name" value="Glycosidases"/>
    <property type="match status" value="1"/>
</dbReference>
<accession>A0A8S5N2X2</accession>
<protein>
    <recommendedName>
        <fullName evidence="3">lysozyme</fullName>
        <ecNumber evidence="3">3.2.1.17</ecNumber>
    </recommendedName>
</protein>
<dbReference type="GO" id="GO:0003796">
    <property type="term" value="F:lysozyme activity"/>
    <property type="evidence" value="ECO:0007669"/>
    <property type="project" value="UniProtKB-EC"/>
</dbReference>
<dbReference type="EC" id="3.2.1.17" evidence="3"/>
<reference evidence="4" key="1">
    <citation type="journal article" date="2021" name="Proc. Natl. Acad. Sci. U.S.A.">
        <title>A Catalog of Tens of Thousands of Viruses from Human Metagenomes Reveals Hidden Associations with Chronic Diseases.</title>
        <authorList>
            <person name="Tisza M.J."/>
            <person name="Buck C.B."/>
        </authorList>
    </citation>
    <scope>NUCLEOTIDE SEQUENCE</scope>
    <source>
        <strain evidence="4">Ctikv1</strain>
    </source>
</reference>
<comment type="catalytic activity">
    <reaction evidence="1">
        <text>Hydrolysis of (1-&gt;4)-beta-linkages between N-acetylmuramic acid and N-acetyl-D-glucosamine residues in a peptidoglycan and between N-acetyl-D-glucosamine residues in chitodextrins.</text>
        <dbReference type="EC" id="3.2.1.17"/>
    </reaction>
</comment>
<dbReference type="EMBL" id="BK015046">
    <property type="protein sequence ID" value="DAD88687.1"/>
    <property type="molecule type" value="Genomic_DNA"/>
</dbReference>
<evidence type="ECO:0000256" key="2">
    <source>
        <dbReference type="ARBA" id="ARBA00010646"/>
    </source>
</evidence>
<comment type="similarity">
    <text evidence="2">Belongs to the glycosyl hydrolase 25 family.</text>
</comment>
<dbReference type="SUPFAM" id="SSF51445">
    <property type="entry name" value="(Trans)glycosidases"/>
    <property type="match status" value="1"/>
</dbReference>
<dbReference type="Pfam" id="PF01183">
    <property type="entry name" value="Glyco_hydro_25"/>
    <property type="match status" value="1"/>
</dbReference>
<dbReference type="InterPro" id="IPR002053">
    <property type="entry name" value="Glyco_hydro_25"/>
</dbReference>
<dbReference type="InterPro" id="IPR017853">
    <property type="entry name" value="GH"/>
</dbReference>
<organism evidence="4">
    <name type="scientific">Caudovirales sp. ctikv1</name>
    <dbReference type="NCBI Taxonomy" id="2826781"/>
    <lineage>
        <taxon>Viruses</taxon>
        <taxon>Duplodnaviria</taxon>
        <taxon>Heunggongvirae</taxon>
        <taxon>Uroviricota</taxon>
        <taxon>Caudoviricetes</taxon>
    </lineage>
</organism>
<evidence type="ECO:0000256" key="3">
    <source>
        <dbReference type="ARBA" id="ARBA00012732"/>
    </source>
</evidence>
<name>A0A8S5N2X2_9CAUD</name>
<evidence type="ECO:0000313" key="4">
    <source>
        <dbReference type="EMBL" id="DAD88687.1"/>
    </source>
</evidence>
<sequence length="207" mass="23898">MKKGFDISAWQEAENGTPYYDECHMQQAKEEGNEFVIIKLGENYNVDEFFEQHITAALSVGLEVGVYYFSHAYDEATAVQEAEWVINTLNSYGYTDYHLQAGIWYDYEEHRQLRNMINAGALTSQGMTNCISRFVNTLWSAGFQNVGVYSGYSLLWDETYAYSQMPSVPVWCAQYNSKCDYPNIRIWQYSDCGMVAGKEVDVNYMYD</sequence>
<proteinExistence type="inferred from homology"/>
<dbReference type="PANTHER" id="PTHR34135:SF2">
    <property type="entry name" value="LYSOZYME"/>
    <property type="match status" value="1"/>
</dbReference>
<dbReference type="GO" id="GO:0009253">
    <property type="term" value="P:peptidoglycan catabolic process"/>
    <property type="evidence" value="ECO:0007669"/>
    <property type="project" value="InterPro"/>
</dbReference>
<evidence type="ECO:0000256" key="1">
    <source>
        <dbReference type="ARBA" id="ARBA00000632"/>
    </source>
</evidence>
<dbReference type="GO" id="GO:0016052">
    <property type="term" value="P:carbohydrate catabolic process"/>
    <property type="evidence" value="ECO:0007669"/>
    <property type="project" value="TreeGrafter"/>
</dbReference>
<dbReference type="GO" id="GO:0016998">
    <property type="term" value="P:cell wall macromolecule catabolic process"/>
    <property type="evidence" value="ECO:0007669"/>
    <property type="project" value="InterPro"/>
</dbReference>